<dbReference type="Proteomes" id="UP001163624">
    <property type="component" value="Chromosome"/>
</dbReference>
<name>A0ABY6ZW17_9PSED</name>
<reference evidence="2" key="1">
    <citation type="submission" date="2022-11" db="EMBL/GenBank/DDBJ databases">
        <title>Pseudomonas triclosanedens sp. nov., a triclosan degrader isolated from activated sludge.</title>
        <authorList>
            <person name="Yin Y."/>
            <person name="Lu Z."/>
        </authorList>
    </citation>
    <scope>NUCLEOTIDE SEQUENCE</scope>
    <source>
        <strain evidence="2">ZM23</strain>
    </source>
</reference>
<organism evidence="2 3">
    <name type="scientific">Pseudomonas triclosanedens</name>
    <dbReference type="NCBI Taxonomy" id="2961893"/>
    <lineage>
        <taxon>Bacteria</taxon>
        <taxon>Pseudomonadati</taxon>
        <taxon>Pseudomonadota</taxon>
        <taxon>Gammaproteobacteria</taxon>
        <taxon>Pseudomonadales</taxon>
        <taxon>Pseudomonadaceae</taxon>
        <taxon>Pseudomonas</taxon>
    </lineage>
</organism>
<evidence type="ECO:0000313" key="3">
    <source>
        <dbReference type="Proteomes" id="UP001163624"/>
    </source>
</evidence>
<keyword evidence="1" id="KW-0732">Signal</keyword>
<evidence type="ECO:0000313" key="2">
    <source>
        <dbReference type="EMBL" id="WAI49167.1"/>
    </source>
</evidence>
<keyword evidence="3" id="KW-1185">Reference proteome</keyword>
<sequence length="213" mass="23466">MPMNQISKRIYFLIISSLVFPLASTASEINGNLSPVASPLFSFGNYYEALRHVFSKGSQPDVVLTAHILPSMSKEIMVGIRGTPGNYEAFSIVPDQPVQLLVKKREFTLTNTKSDETGSEYKSKPISDSAAQNLIKLWELSITSARYNKNRGVTIDPTLCVFSLRTQWAGIISGEALLPNNSGEIKKLSHAAKFILKVSQGENEKIAIRGLFD</sequence>
<dbReference type="EMBL" id="CP113432">
    <property type="protein sequence ID" value="WAI49167.1"/>
    <property type="molecule type" value="Genomic_DNA"/>
</dbReference>
<dbReference type="RefSeq" id="WP_254476296.1">
    <property type="nucleotide sequence ID" value="NZ_CP113432.1"/>
</dbReference>
<gene>
    <name evidence="2" type="ORF">OU419_26035</name>
</gene>
<accession>A0ABY6ZW17</accession>
<evidence type="ECO:0000256" key="1">
    <source>
        <dbReference type="SAM" id="SignalP"/>
    </source>
</evidence>
<protein>
    <submittedName>
        <fullName evidence="2">Uncharacterized protein</fullName>
    </submittedName>
</protein>
<feature type="signal peptide" evidence="1">
    <location>
        <begin position="1"/>
        <end position="26"/>
    </location>
</feature>
<feature type="chain" id="PRO_5045150742" evidence="1">
    <location>
        <begin position="27"/>
        <end position="213"/>
    </location>
</feature>
<proteinExistence type="predicted"/>